<dbReference type="InterPro" id="IPR004843">
    <property type="entry name" value="Calcineurin-like_PHP"/>
</dbReference>
<dbReference type="InterPro" id="IPR050126">
    <property type="entry name" value="Ap4A_hydrolase"/>
</dbReference>
<feature type="compositionally biased region" description="Basic and acidic residues" evidence="1">
    <location>
        <begin position="532"/>
        <end position="541"/>
    </location>
</feature>
<dbReference type="SUPFAM" id="SSF56300">
    <property type="entry name" value="Metallo-dependent phosphatases"/>
    <property type="match status" value="1"/>
</dbReference>
<feature type="region of interest" description="Disordered" evidence="1">
    <location>
        <begin position="737"/>
        <end position="921"/>
    </location>
</feature>
<feature type="compositionally biased region" description="Polar residues" evidence="1">
    <location>
        <begin position="366"/>
        <end position="382"/>
    </location>
</feature>
<feature type="compositionally biased region" description="Polar residues" evidence="1">
    <location>
        <begin position="460"/>
        <end position="485"/>
    </location>
</feature>
<feature type="region of interest" description="Disordered" evidence="1">
    <location>
        <begin position="516"/>
        <end position="550"/>
    </location>
</feature>
<feature type="chain" id="PRO_5020222812" description="Calcineurin-like phosphoesterase domain-containing protein" evidence="2">
    <location>
        <begin position="28"/>
        <end position="1437"/>
    </location>
</feature>
<accession>A0A4V1J5L6</accession>
<feature type="compositionally biased region" description="Basic and acidic residues" evidence="1">
    <location>
        <begin position="486"/>
        <end position="495"/>
    </location>
</feature>
<feature type="compositionally biased region" description="Low complexity" evidence="1">
    <location>
        <begin position="239"/>
        <end position="257"/>
    </location>
</feature>
<feature type="compositionally biased region" description="Low complexity" evidence="1">
    <location>
        <begin position="858"/>
        <end position="870"/>
    </location>
</feature>
<feature type="region of interest" description="Disordered" evidence="1">
    <location>
        <begin position="33"/>
        <end position="290"/>
    </location>
</feature>
<feature type="compositionally biased region" description="Polar residues" evidence="1">
    <location>
        <begin position="229"/>
        <end position="238"/>
    </location>
</feature>
<dbReference type="EMBL" id="ML002267">
    <property type="protein sequence ID" value="RKP39489.1"/>
    <property type="molecule type" value="Genomic_DNA"/>
</dbReference>
<evidence type="ECO:0000256" key="1">
    <source>
        <dbReference type="SAM" id="MobiDB-lite"/>
    </source>
</evidence>
<feature type="compositionally biased region" description="Low complexity" evidence="1">
    <location>
        <begin position="790"/>
        <end position="817"/>
    </location>
</feature>
<feature type="compositionally biased region" description="Pro residues" evidence="1">
    <location>
        <begin position="881"/>
        <end position="892"/>
    </location>
</feature>
<feature type="compositionally biased region" description="Low complexity" evidence="1">
    <location>
        <begin position="274"/>
        <end position="288"/>
    </location>
</feature>
<evidence type="ECO:0000313" key="4">
    <source>
        <dbReference type="EMBL" id="RKP39489.1"/>
    </source>
</evidence>
<dbReference type="Proteomes" id="UP000268162">
    <property type="component" value="Unassembled WGS sequence"/>
</dbReference>
<feature type="region of interest" description="Disordered" evidence="1">
    <location>
        <begin position="460"/>
        <end position="495"/>
    </location>
</feature>
<gene>
    <name evidence="4" type="ORF">BJ085DRAFT_39100</name>
</gene>
<evidence type="ECO:0000259" key="3">
    <source>
        <dbReference type="Pfam" id="PF00149"/>
    </source>
</evidence>
<feature type="compositionally biased region" description="Polar residues" evidence="1">
    <location>
        <begin position="832"/>
        <end position="857"/>
    </location>
</feature>
<feature type="region of interest" description="Disordered" evidence="1">
    <location>
        <begin position="1201"/>
        <end position="1259"/>
    </location>
</feature>
<feature type="domain" description="Calcineurin-like phosphoesterase" evidence="3">
    <location>
        <begin position="608"/>
        <end position="663"/>
    </location>
</feature>
<dbReference type="GO" id="GO:0005737">
    <property type="term" value="C:cytoplasm"/>
    <property type="evidence" value="ECO:0007669"/>
    <property type="project" value="TreeGrafter"/>
</dbReference>
<proteinExistence type="predicted"/>
<feature type="region of interest" description="Disordered" evidence="1">
    <location>
        <begin position="967"/>
        <end position="1043"/>
    </location>
</feature>
<dbReference type="PANTHER" id="PTHR42850">
    <property type="entry name" value="METALLOPHOSPHOESTERASE"/>
    <property type="match status" value="1"/>
</dbReference>
<evidence type="ECO:0000313" key="5">
    <source>
        <dbReference type="Proteomes" id="UP000268162"/>
    </source>
</evidence>
<feature type="compositionally biased region" description="Polar residues" evidence="1">
    <location>
        <begin position="1212"/>
        <end position="1231"/>
    </location>
</feature>
<dbReference type="Pfam" id="PF00149">
    <property type="entry name" value="Metallophos"/>
    <property type="match status" value="1"/>
</dbReference>
<feature type="compositionally biased region" description="Polar residues" evidence="1">
    <location>
        <begin position="742"/>
        <end position="756"/>
    </location>
</feature>
<feature type="compositionally biased region" description="Polar residues" evidence="1">
    <location>
        <begin position="165"/>
        <end position="177"/>
    </location>
</feature>
<feature type="compositionally biased region" description="Polar residues" evidence="1">
    <location>
        <begin position="184"/>
        <end position="194"/>
    </location>
</feature>
<feature type="compositionally biased region" description="Basic residues" evidence="1">
    <location>
        <begin position="1248"/>
        <end position="1258"/>
    </location>
</feature>
<organism evidence="4 5">
    <name type="scientific">Dimargaris cristalligena</name>
    <dbReference type="NCBI Taxonomy" id="215637"/>
    <lineage>
        <taxon>Eukaryota</taxon>
        <taxon>Fungi</taxon>
        <taxon>Fungi incertae sedis</taxon>
        <taxon>Zoopagomycota</taxon>
        <taxon>Kickxellomycotina</taxon>
        <taxon>Dimargaritomycetes</taxon>
        <taxon>Dimargaritales</taxon>
        <taxon>Dimargaritaceae</taxon>
        <taxon>Dimargaris</taxon>
    </lineage>
</organism>
<keyword evidence="2" id="KW-0732">Signal</keyword>
<name>A0A4V1J5L6_9FUNG</name>
<feature type="compositionally biased region" description="Low complexity" evidence="1">
    <location>
        <begin position="126"/>
        <end position="157"/>
    </location>
</feature>
<reference evidence="5" key="1">
    <citation type="journal article" date="2018" name="Nat. Microbiol.">
        <title>Leveraging single-cell genomics to expand the fungal tree of life.</title>
        <authorList>
            <person name="Ahrendt S.R."/>
            <person name="Quandt C.A."/>
            <person name="Ciobanu D."/>
            <person name="Clum A."/>
            <person name="Salamov A."/>
            <person name="Andreopoulos B."/>
            <person name="Cheng J.F."/>
            <person name="Woyke T."/>
            <person name="Pelin A."/>
            <person name="Henrissat B."/>
            <person name="Reynolds N.K."/>
            <person name="Benny G.L."/>
            <person name="Smith M.E."/>
            <person name="James T.Y."/>
            <person name="Grigoriev I.V."/>
        </authorList>
    </citation>
    <scope>NUCLEOTIDE SEQUENCE [LARGE SCALE GENOMIC DNA]</scope>
    <source>
        <strain evidence="5">RSA 468</strain>
    </source>
</reference>
<feature type="region of interest" description="Disordered" evidence="1">
    <location>
        <begin position="362"/>
        <end position="441"/>
    </location>
</feature>
<feature type="compositionally biased region" description="Polar residues" evidence="1">
    <location>
        <begin position="397"/>
        <end position="413"/>
    </location>
</feature>
<dbReference type="GO" id="GO:0016791">
    <property type="term" value="F:phosphatase activity"/>
    <property type="evidence" value="ECO:0007669"/>
    <property type="project" value="TreeGrafter"/>
</dbReference>
<feature type="compositionally biased region" description="Low complexity" evidence="1">
    <location>
        <begin position="39"/>
        <end position="52"/>
    </location>
</feature>
<feature type="compositionally biased region" description="Low complexity" evidence="1">
    <location>
        <begin position="908"/>
        <end position="921"/>
    </location>
</feature>
<dbReference type="InterPro" id="IPR029052">
    <property type="entry name" value="Metallo-depent_PP-like"/>
</dbReference>
<evidence type="ECO:0000256" key="2">
    <source>
        <dbReference type="SAM" id="SignalP"/>
    </source>
</evidence>
<feature type="signal peptide" evidence="2">
    <location>
        <begin position="1"/>
        <end position="27"/>
    </location>
</feature>
<sequence length="1437" mass="154864">MRITLGGAFVLVFHFAVCGPLIPKVTATEQGESGINTASNQTPSTISSSQTPVLRPGGNLGFRAPSRPLNQQEERPRWNNGRLPPDNTSRPLGPSNGGGNGWGRNQNYNGRGGFGGWNSDSNYRLNQNYNDSPNNNNNNYNNRRNSGRNYNSNNGGNYQPGRFNSGDSQSGRNSDSSGFDPGNYSRTSDASGGSQKWKEDMTSAIADSNQYWRSKKTEESEDTIDQKASPLNQDGSTPLNDQVASSSSLSNVDASSSFLRPGGKLPSAPLNAQVASSSSSSNVDASSSFLRPGGKLPSAPLNAQVALSSSLSNVDASNSFLRPGGKLPSAPLNAQMALSSSLSNVDASNSFLRPGGKLPSAPLNAQMASSPSLSNVDASSSFLRPGGKLPSAPLNAQMASSPSLSNVDASSSFLRPGGKLPSASSSDQATSSSSLLSNVGSSSYDLRPGGGYFLARWPSTSSGVTGPQSRKSMGFTSSNDANGQDPNRHDLRDSQSDLSIEGLAGSMADMRIGASKQPLQLDPPTQTGLLKLPDRGSDTRRKLAGLGSSGSLDSVESTSWKKKIGWNSGPKEQREAVYYSRKTGIRLFPPQYDYRTLVKYEQLTETKRYIIIGDVHGQLTDLKALLKETKFNRETDQVILAGDLIEITFDRPSRDWKSELKNLATLMPEKNLEYLRNCRLVYELPVMDNEKVLVVHAGMDVNKPVDNQDPNFAIVWWVMNASQHKFVIPADRQRTPYGARSVEQSEATSIHTSSVTPARVGPATPTRPLPQPQTQYYSRSRPGSASRLGTRPSPISTITPTLVTTAPHTTPAATARPFHSASPFRFVLPKKATSTPTRSGGPSVTTTTPRSRISNETSRPSLPSDLSRPPVGGRQRYQPGRIPPPQFPPLIPSPSFDIEEDDDDRGDGLLLFESTGRQVTVEPEPTMTTTWARAAATMVHQGAEPISPTWTPVDPMDELLRREVAKADAPGLDNADECPGPSRGIEDTRGGSSCEDDGWDDLPRIDWSDSPPLQYANDENGDEPPCLTTPAPVNETPGTPSLEQAEPALLPITIPTASTSGTPTAPHHHEWGIDVTPSMGTIASSVSNQHQPNYPFPASPSPIPQMDSMEASPLGHTDITNNGAMEHYTTPPPLLIARAESFEFDIIPPPTLNNPDQDSVTIGAWQGGIFHLPTNAHLHEASSQWSAGGFPVSGLAQFRSTATHPPEHLPSHTFQHSTVPMTTPASRTPTPHLNGHHATTETPTAPLSRKRPSRKLKTKPGGYLARFRQLVQVERSEHVLWHHAIHSQFSDARFSSAHRVLQSSIQTAATLKVVPLTLVDWGSSWVATHVHWPEPTEALRVCPELCRDGLRTAVPTCDPGMASPQLNPSVRIVFYANFIPSTTPRNLTQAKLDRAVKERLPVTLYSPWSVVECGGGTTGGTQPPDVFILVSKFTFDY</sequence>
<keyword evidence="5" id="KW-1185">Reference proteome</keyword>
<protein>
    <recommendedName>
        <fullName evidence="3">Calcineurin-like phosphoesterase domain-containing protein</fullName>
    </recommendedName>
</protein>
<dbReference type="Gene3D" id="3.60.21.10">
    <property type="match status" value="2"/>
</dbReference>
<feature type="compositionally biased region" description="Low complexity" evidence="1">
    <location>
        <begin position="422"/>
        <end position="441"/>
    </location>
</feature>